<feature type="transmembrane region" description="Helical" evidence="7">
    <location>
        <begin position="241"/>
        <end position="264"/>
    </location>
</feature>
<organism evidence="8 9">
    <name type="scientific">Coniophora puteana (strain RWD-64-598)</name>
    <name type="common">Brown rot fungus</name>
    <dbReference type="NCBI Taxonomy" id="741705"/>
    <lineage>
        <taxon>Eukaryota</taxon>
        <taxon>Fungi</taxon>
        <taxon>Dikarya</taxon>
        <taxon>Basidiomycota</taxon>
        <taxon>Agaricomycotina</taxon>
        <taxon>Agaricomycetes</taxon>
        <taxon>Agaricomycetidae</taxon>
        <taxon>Boletales</taxon>
        <taxon>Coniophorineae</taxon>
        <taxon>Coniophoraceae</taxon>
        <taxon>Coniophora</taxon>
    </lineage>
</organism>
<dbReference type="RefSeq" id="XP_007764036.1">
    <property type="nucleotide sequence ID" value="XM_007765846.1"/>
</dbReference>
<comment type="caution">
    <text evidence="8">The sequence shown here is derived from an EMBL/GenBank/DDBJ whole genome shotgun (WGS) entry which is preliminary data.</text>
</comment>
<dbReference type="OMA" id="DFMIEDC"/>
<keyword evidence="7" id="KW-0256">Endoplasmic reticulum</keyword>
<keyword evidence="2 7" id="KW-0337">GPI-anchor biosynthesis</keyword>
<evidence type="ECO:0000256" key="2">
    <source>
        <dbReference type="ARBA" id="ARBA00022502"/>
    </source>
</evidence>
<gene>
    <name evidence="8" type="ORF">CONPUDRAFT_47788</name>
</gene>
<evidence type="ECO:0000256" key="6">
    <source>
        <dbReference type="ARBA" id="ARBA00023136"/>
    </source>
</evidence>
<keyword evidence="3 7" id="KW-0812">Transmembrane</keyword>
<dbReference type="Pfam" id="PF04080">
    <property type="entry name" value="Per1"/>
    <property type="match status" value="1"/>
</dbReference>
<dbReference type="PANTHER" id="PTHR13148:SF0">
    <property type="entry name" value="POST-GPI ATTACHMENT TO PROTEINS FACTOR 3"/>
    <property type="match status" value="1"/>
</dbReference>
<feature type="transmembrane region" description="Helical" evidence="7">
    <location>
        <begin position="137"/>
        <end position="156"/>
    </location>
</feature>
<comment type="function">
    <text evidence="7">Involved in the lipid remodeling steps of GPI-anchor maturation.</text>
</comment>
<reference evidence="9" key="1">
    <citation type="journal article" date="2012" name="Science">
        <title>The Paleozoic origin of enzymatic lignin decomposition reconstructed from 31 fungal genomes.</title>
        <authorList>
            <person name="Floudas D."/>
            <person name="Binder M."/>
            <person name="Riley R."/>
            <person name="Barry K."/>
            <person name="Blanchette R.A."/>
            <person name="Henrissat B."/>
            <person name="Martinez A.T."/>
            <person name="Otillar R."/>
            <person name="Spatafora J.W."/>
            <person name="Yadav J.S."/>
            <person name="Aerts A."/>
            <person name="Benoit I."/>
            <person name="Boyd A."/>
            <person name="Carlson A."/>
            <person name="Copeland A."/>
            <person name="Coutinho P.M."/>
            <person name="de Vries R.P."/>
            <person name="Ferreira P."/>
            <person name="Findley K."/>
            <person name="Foster B."/>
            <person name="Gaskell J."/>
            <person name="Glotzer D."/>
            <person name="Gorecki P."/>
            <person name="Heitman J."/>
            <person name="Hesse C."/>
            <person name="Hori C."/>
            <person name="Igarashi K."/>
            <person name="Jurgens J.A."/>
            <person name="Kallen N."/>
            <person name="Kersten P."/>
            <person name="Kohler A."/>
            <person name="Kuees U."/>
            <person name="Kumar T.K.A."/>
            <person name="Kuo A."/>
            <person name="LaButti K."/>
            <person name="Larrondo L.F."/>
            <person name="Lindquist E."/>
            <person name="Ling A."/>
            <person name="Lombard V."/>
            <person name="Lucas S."/>
            <person name="Lundell T."/>
            <person name="Martin R."/>
            <person name="McLaughlin D.J."/>
            <person name="Morgenstern I."/>
            <person name="Morin E."/>
            <person name="Murat C."/>
            <person name="Nagy L.G."/>
            <person name="Nolan M."/>
            <person name="Ohm R.A."/>
            <person name="Patyshakuliyeva A."/>
            <person name="Rokas A."/>
            <person name="Ruiz-Duenas F.J."/>
            <person name="Sabat G."/>
            <person name="Salamov A."/>
            <person name="Samejima M."/>
            <person name="Schmutz J."/>
            <person name="Slot J.C."/>
            <person name="St John F."/>
            <person name="Stenlid J."/>
            <person name="Sun H."/>
            <person name="Sun S."/>
            <person name="Syed K."/>
            <person name="Tsang A."/>
            <person name="Wiebenga A."/>
            <person name="Young D."/>
            <person name="Pisabarro A."/>
            <person name="Eastwood D.C."/>
            <person name="Martin F."/>
            <person name="Cullen D."/>
            <person name="Grigoriev I.V."/>
            <person name="Hibbett D.S."/>
        </authorList>
    </citation>
    <scope>NUCLEOTIDE SEQUENCE [LARGE SCALE GENOMIC DNA]</scope>
    <source>
        <strain evidence="9">RWD-64-598 SS2</strain>
    </source>
</reference>
<comment type="caution">
    <text evidence="7">Lacks conserved residue(s) required for the propagation of feature annotation.</text>
</comment>
<comment type="subcellular location">
    <subcellularLocation>
        <location evidence="1">Endomembrane system</location>
        <topology evidence="1">Multi-pass membrane protein</topology>
    </subcellularLocation>
    <subcellularLocation>
        <location evidence="7">Endoplasmic reticulum membrane</location>
        <topology evidence="7">Multi-pass membrane protein</topology>
    </subcellularLocation>
</comment>
<sequence length="359" mass="40974">MRPLPTFLLSLTTLLSLSCLVYASAGDRDQRYQTCTTVCYGTRCLTNPPPTLPLSLRLTQWSCVDDCKYQCMHALTDEALTLGRDVLQYHGKWPFWRFLGAQEPASVAFSLLNLYFHVRGGLLVKRKVPRGHPMRRYYLAWAAVSANAWVWSAVFHTRDLPRTEKLDYFAAASAIMYALYYTVIRLFQLYSPSPSRPSSMPSATAPSSPNHRSLRIAWSLLCVGAYLAHITYLSVLPRFDYTYNMAFNLILGLLHNLLWALYSLPSSLTPSFLRRFPFAGKGYRPPYAGQAALFVLLTTVATSLELWDFPAWGRVIDAHALWHLSTAPIVKFWYEFLVRDALDEGWYSQAKDMKRCVSY</sequence>
<keyword evidence="9" id="KW-1185">Reference proteome</keyword>
<comment type="similarity">
    <text evidence="7">Belongs to the PGAP3 family.</text>
</comment>
<evidence type="ECO:0000256" key="5">
    <source>
        <dbReference type="ARBA" id="ARBA00022989"/>
    </source>
</evidence>
<dbReference type="PANTHER" id="PTHR13148">
    <property type="entry name" value="PER1-RELATED"/>
    <property type="match status" value="1"/>
</dbReference>
<dbReference type="KEGG" id="cput:CONPUDRAFT_47788"/>
<dbReference type="GO" id="GO:0005789">
    <property type="term" value="C:endoplasmic reticulum membrane"/>
    <property type="evidence" value="ECO:0007669"/>
    <property type="project" value="UniProtKB-SubCell"/>
</dbReference>
<evidence type="ECO:0000313" key="9">
    <source>
        <dbReference type="Proteomes" id="UP000053558"/>
    </source>
</evidence>
<dbReference type="OrthoDB" id="419770at2759"/>
<name>A0A5M3N432_CONPW</name>
<feature type="transmembrane region" description="Helical" evidence="7">
    <location>
        <begin position="285"/>
        <end position="304"/>
    </location>
</feature>
<dbReference type="Proteomes" id="UP000053558">
    <property type="component" value="Unassembled WGS sequence"/>
</dbReference>
<keyword evidence="6 7" id="KW-0472">Membrane</keyword>
<feature type="transmembrane region" description="Helical" evidence="7">
    <location>
        <begin position="168"/>
        <end position="187"/>
    </location>
</feature>
<dbReference type="PROSITE" id="PS51257">
    <property type="entry name" value="PROKAR_LIPOPROTEIN"/>
    <property type="match status" value="1"/>
</dbReference>
<dbReference type="InterPro" id="IPR007217">
    <property type="entry name" value="Per1-like"/>
</dbReference>
<evidence type="ECO:0000256" key="1">
    <source>
        <dbReference type="ARBA" id="ARBA00004127"/>
    </source>
</evidence>
<dbReference type="AlphaFoldDB" id="A0A5M3N432"/>
<proteinExistence type="inferred from homology"/>
<evidence type="ECO:0000256" key="4">
    <source>
        <dbReference type="ARBA" id="ARBA00022729"/>
    </source>
</evidence>
<feature type="transmembrane region" description="Helical" evidence="7">
    <location>
        <begin position="95"/>
        <end position="116"/>
    </location>
</feature>
<feature type="chain" id="PRO_5024475044" description="Post-GPI attachment to proteins factor 3" evidence="7">
    <location>
        <begin position="24"/>
        <end position="359"/>
    </location>
</feature>
<accession>A0A5M3N432</accession>
<feature type="signal peptide" evidence="7">
    <location>
        <begin position="1"/>
        <end position="23"/>
    </location>
</feature>
<dbReference type="GO" id="GO:0006506">
    <property type="term" value="P:GPI anchor biosynthetic process"/>
    <property type="evidence" value="ECO:0007669"/>
    <property type="project" value="UniProtKB-KW"/>
</dbReference>
<evidence type="ECO:0000256" key="7">
    <source>
        <dbReference type="RuleBase" id="RU365066"/>
    </source>
</evidence>
<dbReference type="GO" id="GO:0016788">
    <property type="term" value="F:hydrolase activity, acting on ester bonds"/>
    <property type="evidence" value="ECO:0007669"/>
    <property type="project" value="TreeGrafter"/>
</dbReference>
<dbReference type="GeneID" id="19207228"/>
<dbReference type="EMBL" id="JH711574">
    <property type="protein sequence ID" value="EIW85615.1"/>
    <property type="molecule type" value="Genomic_DNA"/>
</dbReference>
<keyword evidence="4 7" id="KW-0732">Signal</keyword>
<feature type="transmembrane region" description="Helical" evidence="7">
    <location>
        <begin position="216"/>
        <end position="235"/>
    </location>
</feature>
<evidence type="ECO:0000256" key="3">
    <source>
        <dbReference type="ARBA" id="ARBA00022692"/>
    </source>
</evidence>
<keyword evidence="5 7" id="KW-1133">Transmembrane helix</keyword>
<protein>
    <recommendedName>
        <fullName evidence="7">Post-GPI attachment to proteins factor 3</fullName>
    </recommendedName>
</protein>
<evidence type="ECO:0000313" key="8">
    <source>
        <dbReference type="EMBL" id="EIW85615.1"/>
    </source>
</evidence>